<accession>A0AAV6UXQ8</accession>
<organism evidence="1 2">
    <name type="scientific">Oedothorax gibbosus</name>
    <dbReference type="NCBI Taxonomy" id="931172"/>
    <lineage>
        <taxon>Eukaryota</taxon>
        <taxon>Metazoa</taxon>
        <taxon>Ecdysozoa</taxon>
        <taxon>Arthropoda</taxon>
        <taxon>Chelicerata</taxon>
        <taxon>Arachnida</taxon>
        <taxon>Araneae</taxon>
        <taxon>Araneomorphae</taxon>
        <taxon>Entelegynae</taxon>
        <taxon>Araneoidea</taxon>
        <taxon>Linyphiidae</taxon>
        <taxon>Erigoninae</taxon>
        <taxon>Oedothorax</taxon>
    </lineage>
</organism>
<dbReference type="Proteomes" id="UP000827092">
    <property type="component" value="Unassembled WGS sequence"/>
</dbReference>
<dbReference type="AlphaFoldDB" id="A0AAV6UXQ8"/>
<sequence>MEMSPPPNYTEDDKKNVADDISIWCWEFGKELEKFLLFADEISTKLEKVWIVWAVYASRCPERGLHALSGAVNIPYLGRADALNGQQERPILPLMQRVWRQHHSLRSTFWSLPQHVVDPCLVEIEQSATYIEMHAMFLAIF</sequence>
<proteinExistence type="predicted"/>
<name>A0AAV6UXQ8_9ARAC</name>
<protein>
    <submittedName>
        <fullName evidence="1">Uncharacterized protein</fullName>
    </submittedName>
</protein>
<evidence type="ECO:0000313" key="2">
    <source>
        <dbReference type="Proteomes" id="UP000827092"/>
    </source>
</evidence>
<reference evidence="1 2" key="1">
    <citation type="journal article" date="2022" name="Nat. Ecol. Evol.">
        <title>A masculinizing supergene underlies an exaggerated male reproductive morph in a spider.</title>
        <authorList>
            <person name="Hendrickx F."/>
            <person name="De Corte Z."/>
            <person name="Sonet G."/>
            <person name="Van Belleghem S.M."/>
            <person name="Kostlbacher S."/>
            <person name="Vangestel C."/>
        </authorList>
    </citation>
    <scope>NUCLEOTIDE SEQUENCE [LARGE SCALE GENOMIC DNA]</scope>
    <source>
        <strain evidence="1">W744_W776</strain>
    </source>
</reference>
<comment type="caution">
    <text evidence="1">The sequence shown here is derived from an EMBL/GenBank/DDBJ whole genome shotgun (WGS) entry which is preliminary data.</text>
</comment>
<dbReference type="EMBL" id="JAFNEN010000220">
    <property type="protein sequence ID" value="KAG8189130.1"/>
    <property type="molecule type" value="Genomic_DNA"/>
</dbReference>
<keyword evidence="2" id="KW-1185">Reference proteome</keyword>
<evidence type="ECO:0000313" key="1">
    <source>
        <dbReference type="EMBL" id="KAG8189130.1"/>
    </source>
</evidence>
<gene>
    <name evidence="1" type="ORF">JTE90_018424</name>
</gene>